<sequence length="74" mass="7994">MLAAIASVTYPPRTTGPKSPLIVNQTAAYFLLLKPPVEENGPLNSILKEAGSRTRSAGMHGYSHIPTICRRDCN</sequence>
<protein>
    <submittedName>
        <fullName evidence="1">Uncharacterized protein</fullName>
    </submittedName>
</protein>
<reference evidence="1 2" key="1">
    <citation type="journal article" date="2015" name="Genome Announc.">
        <title>Draft Genome Sequence and Gene Annotation of the Entomopathogenic Fungus Verticillium hemipterigenum.</title>
        <authorList>
            <person name="Horn F."/>
            <person name="Habel A."/>
            <person name="Scharf D.H."/>
            <person name="Dworschak J."/>
            <person name="Brakhage A.A."/>
            <person name="Guthke R."/>
            <person name="Hertweck C."/>
            <person name="Linde J."/>
        </authorList>
    </citation>
    <scope>NUCLEOTIDE SEQUENCE [LARGE SCALE GENOMIC DNA]</scope>
</reference>
<dbReference type="HOGENOM" id="CLU_2689550_0_0_1"/>
<dbReference type="Proteomes" id="UP000039046">
    <property type="component" value="Unassembled WGS sequence"/>
</dbReference>
<evidence type="ECO:0000313" key="1">
    <source>
        <dbReference type="EMBL" id="CEJ80687.1"/>
    </source>
</evidence>
<dbReference type="AlphaFoldDB" id="A0A0A1T366"/>
<keyword evidence="2" id="KW-1185">Reference proteome</keyword>
<accession>A0A0A1T366</accession>
<organism evidence="1 2">
    <name type="scientific">[Torrubiella] hemipterigena</name>
    <dbReference type="NCBI Taxonomy" id="1531966"/>
    <lineage>
        <taxon>Eukaryota</taxon>
        <taxon>Fungi</taxon>
        <taxon>Dikarya</taxon>
        <taxon>Ascomycota</taxon>
        <taxon>Pezizomycotina</taxon>
        <taxon>Sordariomycetes</taxon>
        <taxon>Hypocreomycetidae</taxon>
        <taxon>Hypocreales</taxon>
        <taxon>Clavicipitaceae</taxon>
        <taxon>Clavicipitaceae incertae sedis</taxon>
        <taxon>'Torrubiella' clade</taxon>
    </lineage>
</organism>
<dbReference type="EMBL" id="CDHN01000001">
    <property type="protein sequence ID" value="CEJ80687.1"/>
    <property type="molecule type" value="Genomic_DNA"/>
</dbReference>
<evidence type="ECO:0000313" key="2">
    <source>
        <dbReference type="Proteomes" id="UP000039046"/>
    </source>
</evidence>
<gene>
    <name evidence="1" type="ORF">VHEMI00858</name>
</gene>
<proteinExistence type="predicted"/>
<name>A0A0A1T366_9HYPO</name>